<protein>
    <submittedName>
        <fullName evidence="2">Uncharacterized protein</fullName>
    </submittedName>
</protein>
<organism evidence="2 3">
    <name type="scientific">Stylonychia lemnae</name>
    <name type="common">Ciliate</name>
    <dbReference type="NCBI Taxonomy" id="5949"/>
    <lineage>
        <taxon>Eukaryota</taxon>
        <taxon>Sar</taxon>
        <taxon>Alveolata</taxon>
        <taxon>Ciliophora</taxon>
        <taxon>Intramacronucleata</taxon>
        <taxon>Spirotrichea</taxon>
        <taxon>Stichotrichia</taxon>
        <taxon>Sporadotrichida</taxon>
        <taxon>Oxytrichidae</taxon>
        <taxon>Stylonychinae</taxon>
        <taxon>Stylonychia</taxon>
    </lineage>
</organism>
<feature type="region of interest" description="Disordered" evidence="1">
    <location>
        <begin position="1"/>
        <end position="59"/>
    </location>
</feature>
<keyword evidence="3" id="KW-1185">Reference proteome</keyword>
<dbReference type="Proteomes" id="UP000039865">
    <property type="component" value="Unassembled WGS sequence"/>
</dbReference>
<evidence type="ECO:0000313" key="2">
    <source>
        <dbReference type="EMBL" id="CDW71497.1"/>
    </source>
</evidence>
<sequence length="131" mass="15011">MRRVTINDPTTNRTAPQQPRQRCPEGLESYLVEPRPQKHLPSSRRRTSETSSTSIPVYDQVQPEIFEEYMKTTENTSPLSFLSSRLSQFTKATRIFTTRDYTHTNVAADQDNILRGDTRKQPGPLLNTPST</sequence>
<dbReference type="AlphaFoldDB" id="A0A077ZNE3"/>
<dbReference type="EMBL" id="CCKQ01000422">
    <property type="protein sequence ID" value="CDW71497.1"/>
    <property type="molecule type" value="Genomic_DNA"/>
</dbReference>
<dbReference type="InParanoid" id="A0A077ZNE3"/>
<name>A0A077ZNE3_STYLE</name>
<evidence type="ECO:0000256" key="1">
    <source>
        <dbReference type="SAM" id="MobiDB-lite"/>
    </source>
</evidence>
<proteinExistence type="predicted"/>
<gene>
    <name evidence="2" type="primary">Contig19139.g20299</name>
    <name evidence="2" type="ORF">STYLEM_443</name>
</gene>
<evidence type="ECO:0000313" key="3">
    <source>
        <dbReference type="Proteomes" id="UP000039865"/>
    </source>
</evidence>
<feature type="compositionally biased region" description="Polar residues" evidence="1">
    <location>
        <begin position="7"/>
        <end position="20"/>
    </location>
</feature>
<reference evidence="2 3" key="1">
    <citation type="submission" date="2014-06" db="EMBL/GenBank/DDBJ databases">
        <authorList>
            <person name="Swart Estienne"/>
        </authorList>
    </citation>
    <scope>NUCLEOTIDE SEQUENCE [LARGE SCALE GENOMIC DNA]</scope>
    <source>
        <strain evidence="2 3">130c</strain>
    </source>
</reference>
<accession>A0A077ZNE3</accession>